<name>A0ABX8RGK1_9CLOT</name>
<feature type="signal peptide" evidence="2">
    <location>
        <begin position="1"/>
        <end position="24"/>
    </location>
</feature>
<evidence type="ECO:0000256" key="1">
    <source>
        <dbReference type="SAM" id="MobiDB-lite"/>
    </source>
</evidence>
<proteinExistence type="predicted"/>
<feature type="region of interest" description="Disordered" evidence="1">
    <location>
        <begin position="102"/>
        <end position="133"/>
    </location>
</feature>
<organism evidence="3 4">
    <name type="scientific">Crassaminicella indica</name>
    <dbReference type="NCBI Taxonomy" id="2855394"/>
    <lineage>
        <taxon>Bacteria</taxon>
        <taxon>Bacillati</taxon>
        <taxon>Bacillota</taxon>
        <taxon>Clostridia</taxon>
        <taxon>Eubacteriales</taxon>
        <taxon>Clostridiaceae</taxon>
        <taxon>Crassaminicella</taxon>
    </lineage>
</organism>
<dbReference type="EMBL" id="CP078093">
    <property type="protein sequence ID" value="QXM06850.1"/>
    <property type="molecule type" value="Genomic_DNA"/>
</dbReference>
<feature type="chain" id="PRO_5047152821" description="DUF2680 domain-containing protein" evidence="2">
    <location>
        <begin position="25"/>
        <end position="133"/>
    </location>
</feature>
<protein>
    <recommendedName>
        <fullName evidence="5">DUF2680 domain-containing protein</fullName>
    </recommendedName>
</protein>
<evidence type="ECO:0000313" key="3">
    <source>
        <dbReference type="EMBL" id="QXM06850.1"/>
    </source>
</evidence>
<dbReference type="RefSeq" id="WP_218283543.1">
    <property type="nucleotide sequence ID" value="NZ_CP078093.1"/>
</dbReference>
<evidence type="ECO:0000313" key="4">
    <source>
        <dbReference type="Proteomes" id="UP000886818"/>
    </source>
</evidence>
<gene>
    <name evidence="3" type="ORF">KVH43_03760</name>
</gene>
<reference evidence="3" key="1">
    <citation type="submission" date="2021-07" db="EMBL/GenBank/DDBJ databases">
        <title>Complete genome sequence of Crassaminicella sp. 143-21, isolated from a deep-sea hydrothermal vent.</title>
        <authorList>
            <person name="Li X."/>
        </authorList>
    </citation>
    <scope>NUCLEOTIDE SEQUENCE</scope>
    <source>
        <strain evidence="3">143-21</strain>
    </source>
</reference>
<sequence>MKKRIITLALGALLVVSSIGFSFAAEGDTQTRETYGRGGMRLSTQNLSVDELVKVKLERIDELVKEGRFSKEKGEEYKKIITERMKDCSTVGENREKHERLGIGFGRGFGQGRGAKDGSGRGMGRGMRFANQS</sequence>
<accession>A0ABX8RGK1</accession>
<dbReference type="Proteomes" id="UP000886818">
    <property type="component" value="Chromosome"/>
</dbReference>
<evidence type="ECO:0000256" key="2">
    <source>
        <dbReference type="SAM" id="SignalP"/>
    </source>
</evidence>
<keyword evidence="4" id="KW-1185">Reference proteome</keyword>
<feature type="compositionally biased region" description="Gly residues" evidence="1">
    <location>
        <begin position="103"/>
        <end position="113"/>
    </location>
</feature>
<evidence type="ECO:0008006" key="5">
    <source>
        <dbReference type="Google" id="ProtNLM"/>
    </source>
</evidence>
<keyword evidence="2" id="KW-0732">Signal</keyword>